<name>A0A3A8E9P3_9GAMM</name>
<dbReference type="InterPro" id="IPR004130">
    <property type="entry name" value="Gpn"/>
</dbReference>
<dbReference type="OrthoDB" id="4319884at2"/>
<dbReference type="Pfam" id="PF03029">
    <property type="entry name" value="ATP_bind_1"/>
    <property type="match status" value="1"/>
</dbReference>
<accession>A0A3A8E9P3</accession>
<dbReference type="EMBL" id="RAXV01000019">
    <property type="protein sequence ID" value="RKG30909.1"/>
    <property type="molecule type" value="Genomic_DNA"/>
</dbReference>
<dbReference type="PANTHER" id="PTHR42708">
    <property type="entry name" value="ATP/GTP-BINDING PROTEIN-RELATED"/>
    <property type="match status" value="1"/>
</dbReference>
<gene>
    <name evidence="5" type="ORF">D7V32_09600</name>
</gene>
<keyword evidence="6" id="KW-1185">Reference proteome</keyword>
<keyword evidence="4" id="KW-0342">GTP-binding</keyword>
<dbReference type="GO" id="GO:0016787">
    <property type="term" value="F:hydrolase activity"/>
    <property type="evidence" value="ECO:0007669"/>
    <property type="project" value="UniProtKB-KW"/>
</dbReference>
<evidence type="ECO:0000313" key="6">
    <source>
        <dbReference type="Proteomes" id="UP000282388"/>
    </source>
</evidence>
<dbReference type="InterPro" id="IPR027417">
    <property type="entry name" value="P-loop_NTPase"/>
</dbReference>
<dbReference type="Gene3D" id="3.40.50.300">
    <property type="entry name" value="P-loop containing nucleotide triphosphate hydrolases"/>
    <property type="match status" value="1"/>
</dbReference>
<dbReference type="GO" id="GO:0005525">
    <property type="term" value="F:GTP binding"/>
    <property type="evidence" value="ECO:0007669"/>
    <property type="project" value="UniProtKB-KW"/>
</dbReference>
<comment type="caution">
    <text evidence="5">The sequence shown here is derived from an EMBL/GenBank/DDBJ whole genome shotgun (WGS) entry which is preliminary data.</text>
</comment>
<sequence>MILQQYKIVFAGTMGAGKTSAIKALSNIEVLSTEAVNTDTAAHSKQFTTVGIDYGELTLDDGIKVGLYGTPGQERFDFMWNVICKGALGTIILIDHTAHDPIDELNYYLDYFKTISQNIVIGITHTDLKSAQSTAIYRQWEDLHRHQHHTLFFVDARKKDDILLLIEALITKAEVALSV</sequence>
<evidence type="ECO:0000256" key="4">
    <source>
        <dbReference type="ARBA" id="ARBA00023134"/>
    </source>
</evidence>
<comment type="similarity">
    <text evidence="1">Belongs to the GPN-loop GTPase family.</text>
</comment>
<dbReference type="InterPro" id="IPR052705">
    <property type="entry name" value="Gliding_Motility_GTPase"/>
</dbReference>
<dbReference type="AlphaFoldDB" id="A0A3A8E9P3"/>
<dbReference type="Proteomes" id="UP000282388">
    <property type="component" value="Unassembled WGS sequence"/>
</dbReference>
<evidence type="ECO:0000313" key="5">
    <source>
        <dbReference type="EMBL" id="RKG30909.1"/>
    </source>
</evidence>
<keyword evidence="2" id="KW-0547">Nucleotide-binding</keyword>
<evidence type="ECO:0000256" key="3">
    <source>
        <dbReference type="ARBA" id="ARBA00022801"/>
    </source>
</evidence>
<dbReference type="PANTHER" id="PTHR42708:SF1">
    <property type="entry name" value="GLIDING MOTILITY PROTEIN MGLA"/>
    <property type="match status" value="1"/>
</dbReference>
<dbReference type="RefSeq" id="WP_120402670.1">
    <property type="nucleotide sequence ID" value="NZ_RAXV01000019.1"/>
</dbReference>
<keyword evidence="3" id="KW-0378">Hydrolase</keyword>
<dbReference type="SUPFAM" id="SSF52540">
    <property type="entry name" value="P-loop containing nucleoside triphosphate hydrolases"/>
    <property type="match status" value="1"/>
</dbReference>
<evidence type="ECO:0000256" key="1">
    <source>
        <dbReference type="ARBA" id="ARBA00005290"/>
    </source>
</evidence>
<proteinExistence type="inferred from homology"/>
<protein>
    <submittedName>
        <fullName evidence="5">GTP-binding protein</fullName>
    </submittedName>
</protein>
<dbReference type="CDD" id="cd00882">
    <property type="entry name" value="Ras_like_GTPase"/>
    <property type="match status" value="1"/>
</dbReference>
<reference evidence="5 6" key="1">
    <citation type="submission" date="2018-09" db="EMBL/GenBank/DDBJ databases">
        <title>The draft genome of Acinetobacter spp. strains.</title>
        <authorList>
            <person name="Qin J."/>
            <person name="Feng Y."/>
            <person name="Zong Z."/>
        </authorList>
    </citation>
    <scope>NUCLEOTIDE SEQUENCE [LARGE SCALE GENOMIC DNA]</scope>
    <source>
        <strain evidence="5 6">WCHAc060012</strain>
    </source>
</reference>
<evidence type="ECO:0000256" key="2">
    <source>
        <dbReference type="ARBA" id="ARBA00022741"/>
    </source>
</evidence>
<organism evidence="5 6">
    <name type="scientific">Acinetobacter tianfuensis</name>
    <dbReference type="NCBI Taxonomy" id="2419603"/>
    <lineage>
        <taxon>Bacteria</taxon>
        <taxon>Pseudomonadati</taxon>
        <taxon>Pseudomonadota</taxon>
        <taxon>Gammaproteobacteria</taxon>
        <taxon>Moraxellales</taxon>
        <taxon>Moraxellaceae</taxon>
        <taxon>Acinetobacter</taxon>
    </lineage>
</organism>